<dbReference type="NCBIfam" id="NF040900">
    <property type="entry name" value="porin_ExtI"/>
    <property type="match status" value="1"/>
</dbReference>
<dbReference type="PROSITE" id="PS51257">
    <property type="entry name" value="PROKAR_LIPOPROTEIN"/>
    <property type="match status" value="1"/>
</dbReference>
<protein>
    <submittedName>
        <fullName evidence="2">Phosphate-selective porin O and P</fullName>
    </submittedName>
</protein>
<evidence type="ECO:0000313" key="3">
    <source>
        <dbReference type="Proteomes" id="UP000001508"/>
    </source>
</evidence>
<reference evidence="3" key="1">
    <citation type="submission" date="2010-02" db="EMBL/GenBank/DDBJ databases">
        <title>Complete sequence of Desulfurivibrio alkaliphilus AHT2.</title>
        <authorList>
            <consortium name="US DOE Joint Genome Institute"/>
            <person name="Pitluck S."/>
            <person name="Chertkov O."/>
            <person name="Detter J.C."/>
            <person name="Han C."/>
            <person name="Tapia R."/>
            <person name="Larimer F."/>
            <person name="Land M."/>
            <person name="Hauser L."/>
            <person name="Kyrpides N."/>
            <person name="Mikhailova N."/>
            <person name="Sorokin D.Y."/>
            <person name="Muyzer G."/>
            <person name="Woyke T."/>
        </authorList>
    </citation>
    <scope>NUCLEOTIDE SEQUENCE [LARGE SCALE GENOMIC DNA]</scope>
    <source>
        <strain evidence="3">DSM 19089 / UNIQEM U267 / AHT2</strain>
    </source>
</reference>
<evidence type="ECO:0000256" key="1">
    <source>
        <dbReference type="SAM" id="SignalP"/>
    </source>
</evidence>
<dbReference type="OrthoDB" id="314848at2"/>
<gene>
    <name evidence="2" type="ordered locus">DaAHT2_2441</name>
</gene>
<name>D6Z073_DESAT</name>
<keyword evidence="1" id="KW-0732">Signal</keyword>
<accession>D6Z073</accession>
<dbReference type="AlphaFoldDB" id="D6Z073"/>
<dbReference type="SUPFAM" id="SSF56935">
    <property type="entry name" value="Porins"/>
    <property type="match status" value="1"/>
</dbReference>
<keyword evidence="3" id="KW-1185">Reference proteome</keyword>
<feature type="signal peptide" evidence="1">
    <location>
        <begin position="1"/>
        <end position="26"/>
    </location>
</feature>
<dbReference type="HOGENOM" id="CLU_695843_0_0_7"/>
<dbReference type="eggNOG" id="COG3746">
    <property type="taxonomic scope" value="Bacteria"/>
</dbReference>
<dbReference type="InterPro" id="IPR023614">
    <property type="entry name" value="Porin_dom_sf"/>
</dbReference>
<feature type="chain" id="PRO_5003091361" evidence="1">
    <location>
        <begin position="27"/>
        <end position="396"/>
    </location>
</feature>
<organism evidence="2 3">
    <name type="scientific">Desulfurivibrio alkaliphilus (strain DSM 19089 / UNIQEM U267 / AHT2)</name>
    <dbReference type="NCBI Taxonomy" id="589865"/>
    <lineage>
        <taxon>Bacteria</taxon>
        <taxon>Pseudomonadati</taxon>
        <taxon>Thermodesulfobacteriota</taxon>
        <taxon>Desulfobulbia</taxon>
        <taxon>Desulfobulbales</taxon>
        <taxon>Desulfobulbaceae</taxon>
        <taxon>Desulfurivibrio</taxon>
    </lineage>
</organism>
<dbReference type="KEGG" id="dak:DaAHT2_2441"/>
<dbReference type="Gene3D" id="2.40.160.10">
    <property type="entry name" value="Porin"/>
    <property type="match status" value="1"/>
</dbReference>
<evidence type="ECO:0000313" key="2">
    <source>
        <dbReference type="EMBL" id="ADH87106.1"/>
    </source>
</evidence>
<dbReference type="Proteomes" id="UP000001508">
    <property type="component" value="Chromosome"/>
</dbReference>
<dbReference type="STRING" id="589865.DaAHT2_2441"/>
<dbReference type="InParanoid" id="D6Z073"/>
<proteinExistence type="predicted"/>
<dbReference type="RefSeq" id="WP_013164618.1">
    <property type="nucleotide sequence ID" value="NC_014216.1"/>
</dbReference>
<dbReference type="EMBL" id="CP001940">
    <property type="protein sequence ID" value="ADH87106.1"/>
    <property type="molecule type" value="Genomic_DNA"/>
</dbReference>
<sequence length="396" mass="44768">MKFKQLIGIGAATGCLLWAGAQTAVAGPVIYLPNDQGWLQLNYEMQLYGQWRDTGSGSDGTDDTAEIFFRRNRISLMGRLDDGKYGFYYAIENQGDRRIQPLNVRDDSSSDFHVLDAYFLANVHPNAQVRAGLIKDPLVRAHNVGCFFALTLDRSDFVYTALPRRSRDYGAMVWGNLLDDKLQYKVSATTGLKDNAPGNDLRYTVRAHYSLLDAEPAPLYFGTYFGNRRMLTIGGGYQYEREAVYGNQTLETNPNDYQAWTVDLFGELPTRAGTFTMEAAYLDVSFDDNYLGGDPDPVSMGIDGEKNGYYAQAGYLLPNRVGPGQLQFFGRYESWNFANLYGVVDQEIDRINLGVNYFLRGQDLRLTLEWSDTDFDVENQNSQDFKTVTTMLQFLF</sequence>